<feature type="transmembrane region" description="Helical" evidence="1">
    <location>
        <begin position="89"/>
        <end position="108"/>
    </location>
</feature>
<dbReference type="PATRIC" id="fig|1120928.5.peg.3043"/>
<dbReference type="Proteomes" id="UP000017404">
    <property type="component" value="Unassembled WGS sequence"/>
</dbReference>
<sequence>MNIETILVLTYFLFSILAWLIWLICNKKLKNFICEVTPIFKKHINDSWSDGKIYFINYDWRRLKIIKKNLNLLTTIQINKYHNIFKLRLFAVTFFMLAIFLALFGYLVI</sequence>
<comment type="caution">
    <text evidence="2">The sequence shown here is derived from an EMBL/GenBank/DDBJ whole genome shotgun (WGS) entry which is preliminary data.</text>
</comment>
<keyword evidence="1" id="KW-1133">Transmembrane helix</keyword>
<keyword evidence="1" id="KW-0472">Membrane</keyword>
<keyword evidence="1" id="KW-0812">Transmembrane</keyword>
<evidence type="ECO:0000313" key="3">
    <source>
        <dbReference type="Proteomes" id="UP000017404"/>
    </source>
</evidence>
<dbReference type="RefSeq" id="WP_018678553.1">
    <property type="nucleotide sequence ID" value="NZ_AYEV01000037.1"/>
</dbReference>
<dbReference type="EMBL" id="AYEV01000037">
    <property type="protein sequence ID" value="ESK54052.1"/>
    <property type="molecule type" value="Genomic_DNA"/>
</dbReference>
<reference evidence="2 3" key="1">
    <citation type="submission" date="2013-10" db="EMBL/GenBank/DDBJ databases">
        <title>The Genome Sequence of Acinetobacter tjernbergiae CIP107465.</title>
        <authorList>
            <consortium name="The Broad Institute Genomics Platform"/>
            <consortium name="The Broad Institute Genome Sequencing Center for Infectious Disease"/>
            <person name="Cerqueira G."/>
            <person name="Feldgarden M."/>
            <person name="Courvalin P."/>
            <person name="Grillot-Courvalin C."/>
            <person name="Clermont D."/>
            <person name="Rocha E."/>
            <person name="Yoon E.-J."/>
            <person name="Nemec A."/>
            <person name="Young S.K."/>
            <person name="Zeng Q."/>
            <person name="Gargeya S."/>
            <person name="Fitzgerald M."/>
            <person name="Abouelleil A."/>
            <person name="Alvarado L."/>
            <person name="Berlin A.M."/>
            <person name="Chapman S.B."/>
            <person name="Gainer-Dewar J."/>
            <person name="Goldberg J."/>
            <person name="Gnerre S."/>
            <person name="Griggs A."/>
            <person name="Gujja S."/>
            <person name="Hansen M."/>
            <person name="Howarth C."/>
            <person name="Imamovic A."/>
            <person name="Ireland A."/>
            <person name="Larimer J."/>
            <person name="McCowan C."/>
            <person name="Murphy C."/>
            <person name="Pearson M."/>
            <person name="Poon T.W."/>
            <person name="Priest M."/>
            <person name="Roberts A."/>
            <person name="Saif S."/>
            <person name="Shea T."/>
            <person name="Sykes S."/>
            <person name="Wortman J."/>
            <person name="Nusbaum C."/>
            <person name="Birren B."/>
        </authorList>
    </citation>
    <scope>NUCLEOTIDE SEQUENCE [LARGE SCALE GENOMIC DNA]</scope>
    <source>
        <strain evidence="2 3">CIP 107465</strain>
    </source>
</reference>
<protein>
    <recommendedName>
        <fullName evidence="4">Universal stress protein B</fullName>
    </recommendedName>
</protein>
<evidence type="ECO:0000256" key="1">
    <source>
        <dbReference type="SAM" id="Phobius"/>
    </source>
</evidence>
<gene>
    <name evidence="2" type="ORF">F990_03008</name>
</gene>
<dbReference type="STRING" id="202955.GCA_000759995_01647"/>
<proteinExistence type="predicted"/>
<organism evidence="2 3">
    <name type="scientific">Acinetobacter tjernbergiae DSM 14971 = CIP 107465</name>
    <dbReference type="NCBI Taxonomy" id="1120928"/>
    <lineage>
        <taxon>Bacteria</taxon>
        <taxon>Pseudomonadati</taxon>
        <taxon>Pseudomonadota</taxon>
        <taxon>Gammaproteobacteria</taxon>
        <taxon>Moraxellales</taxon>
        <taxon>Moraxellaceae</taxon>
        <taxon>Acinetobacter</taxon>
    </lineage>
</organism>
<keyword evidence="3" id="KW-1185">Reference proteome</keyword>
<feature type="transmembrane region" description="Helical" evidence="1">
    <location>
        <begin position="6"/>
        <end position="25"/>
    </location>
</feature>
<name>V2UVL8_9GAMM</name>
<evidence type="ECO:0008006" key="4">
    <source>
        <dbReference type="Google" id="ProtNLM"/>
    </source>
</evidence>
<accession>V2UVL8</accession>
<dbReference type="AlphaFoldDB" id="V2UVL8"/>
<evidence type="ECO:0000313" key="2">
    <source>
        <dbReference type="EMBL" id="ESK54052.1"/>
    </source>
</evidence>